<dbReference type="OrthoDB" id="7997820at2"/>
<accession>A0A3S2XSD7</accession>
<dbReference type="Proteomes" id="UP000286997">
    <property type="component" value="Unassembled WGS sequence"/>
</dbReference>
<name>A0A3S2XSD7_9HYPH</name>
<evidence type="ECO:0000313" key="1">
    <source>
        <dbReference type="EMBL" id="RVU21784.1"/>
    </source>
</evidence>
<dbReference type="GO" id="GO:0019068">
    <property type="term" value="P:virion assembly"/>
    <property type="evidence" value="ECO:0007669"/>
    <property type="project" value="InterPro"/>
</dbReference>
<dbReference type="RefSeq" id="WP_127727027.1">
    <property type="nucleotide sequence ID" value="NZ_SACP01000001.1"/>
</dbReference>
<proteinExistence type="predicted"/>
<keyword evidence="2" id="KW-1185">Reference proteome</keyword>
<protein>
    <submittedName>
        <fullName evidence="1">Uncharacterized protein</fullName>
    </submittedName>
</protein>
<comment type="caution">
    <text evidence="1">The sequence shown here is derived from an EMBL/GenBank/DDBJ whole genome shotgun (WGS) entry which is preliminary data.</text>
</comment>
<dbReference type="AlphaFoldDB" id="A0A3S2XSD7"/>
<sequence length="104" mass="10471">MALLDDLASALGEALAPLARPAVLHRAGSGGFADLAIRAQPDLAGAGTEGAAPGREIRALVPIAAPFVLPTTDDEMTLGGIRYRIAAVEADATGAYAVLRGHAL</sequence>
<dbReference type="Pfam" id="PF05354">
    <property type="entry name" value="Phage_attach"/>
    <property type="match status" value="1"/>
</dbReference>
<dbReference type="EMBL" id="SACP01000001">
    <property type="protein sequence ID" value="RVU21784.1"/>
    <property type="molecule type" value="Genomic_DNA"/>
</dbReference>
<gene>
    <name evidence="1" type="ORF">EOE48_01685</name>
</gene>
<evidence type="ECO:0000313" key="2">
    <source>
        <dbReference type="Proteomes" id="UP000286997"/>
    </source>
</evidence>
<organism evidence="1 2">
    <name type="scientific">Methylobacterium oryzihabitans</name>
    <dbReference type="NCBI Taxonomy" id="2499852"/>
    <lineage>
        <taxon>Bacteria</taxon>
        <taxon>Pseudomonadati</taxon>
        <taxon>Pseudomonadota</taxon>
        <taxon>Alphaproteobacteria</taxon>
        <taxon>Hyphomicrobiales</taxon>
        <taxon>Methylobacteriaceae</taxon>
        <taxon>Methylobacterium</taxon>
    </lineage>
</organism>
<dbReference type="InterPro" id="IPR008018">
    <property type="entry name" value="Phage_tail_attach_FII"/>
</dbReference>
<reference evidence="1 2" key="1">
    <citation type="submission" date="2019-01" db="EMBL/GenBank/DDBJ databases">
        <authorList>
            <person name="Chen W.-M."/>
        </authorList>
    </citation>
    <scope>NUCLEOTIDE SEQUENCE [LARGE SCALE GENOMIC DNA]</scope>
    <source>
        <strain evidence="1 2">TER-1</strain>
    </source>
</reference>